<evidence type="ECO:0000313" key="2">
    <source>
        <dbReference type="Proteomes" id="UP000821865"/>
    </source>
</evidence>
<dbReference type="Proteomes" id="UP000821865">
    <property type="component" value="Chromosome 6"/>
</dbReference>
<gene>
    <name evidence="1" type="ORF">HPB49_021544</name>
</gene>
<reference evidence="1" key="1">
    <citation type="submission" date="2020-05" db="EMBL/GenBank/DDBJ databases">
        <title>Large-scale comparative analyses of tick genomes elucidate their genetic diversity and vector capacities.</title>
        <authorList>
            <person name="Jia N."/>
            <person name="Wang J."/>
            <person name="Shi W."/>
            <person name="Du L."/>
            <person name="Sun Y."/>
            <person name="Zhan W."/>
            <person name="Jiang J."/>
            <person name="Wang Q."/>
            <person name="Zhang B."/>
            <person name="Ji P."/>
            <person name="Sakyi L.B."/>
            <person name="Cui X."/>
            <person name="Yuan T."/>
            <person name="Jiang B."/>
            <person name="Yang W."/>
            <person name="Lam T.T.-Y."/>
            <person name="Chang Q."/>
            <person name="Ding S."/>
            <person name="Wang X."/>
            <person name="Zhu J."/>
            <person name="Ruan X."/>
            <person name="Zhao L."/>
            <person name="Wei J."/>
            <person name="Que T."/>
            <person name="Du C."/>
            <person name="Cheng J."/>
            <person name="Dai P."/>
            <person name="Han X."/>
            <person name="Huang E."/>
            <person name="Gao Y."/>
            <person name="Liu J."/>
            <person name="Shao H."/>
            <person name="Ye R."/>
            <person name="Li L."/>
            <person name="Wei W."/>
            <person name="Wang X."/>
            <person name="Wang C."/>
            <person name="Yang T."/>
            <person name="Huo Q."/>
            <person name="Li W."/>
            <person name="Guo W."/>
            <person name="Chen H."/>
            <person name="Zhou L."/>
            <person name="Ni X."/>
            <person name="Tian J."/>
            <person name="Zhou Y."/>
            <person name="Sheng Y."/>
            <person name="Liu T."/>
            <person name="Pan Y."/>
            <person name="Xia L."/>
            <person name="Li J."/>
            <person name="Zhao F."/>
            <person name="Cao W."/>
        </authorList>
    </citation>
    <scope>NUCLEOTIDE SEQUENCE</scope>
    <source>
        <strain evidence="1">Dsil-2018</strain>
    </source>
</reference>
<comment type="caution">
    <text evidence="1">The sequence shown here is derived from an EMBL/GenBank/DDBJ whole genome shotgun (WGS) entry which is preliminary data.</text>
</comment>
<name>A0ACB8CMW2_DERSI</name>
<keyword evidence="2" id="KW-1185">Reference proteome</keyword>
<sequence length="738" mass="79195">MYPTAHVGPGAEDMSEDEEASLVQERDRTLRTALDQIQQRRRAPAHPPSPPSAVGVNEHQLKECHDSSDAVVDGDSTAAAKPPPPQGPLEALRQREWLLNLQEQQELQRLKVALSSPVQQELTTEEKEEQLLFNGEVPPLLPVQSAATATCTTTASSTCTASTSTCSTSSSSQHSTSTTTSAPTNSARSGPNRGSMGGRGSIGGRGRGGNRSRPPCVHHNSRGRPFARREHPQQGGRWGQERRPQSRENVMQRMPSERDRAPSYPSGSSTPTHMTIRPSGAPATTAASNAPSNPPARPANSPKKTTEPPVWQQGVVPLSAQDEASMLAQAIELSRLDDGAASIEEEQLRVVLEQSRQEARGRGGGGNSRRGASRFARRGWGGPGRGGGAERRPQMEASLPPVPPNLLNGMTIVGSIDAGRLTSGSVPPPPPLHLVQPPPAPPPSSSNAEPTVTFDQWLSLCSRYMPLLAQGMVELQRTCAAVRSAAPSLDGAPLLLPPPLWSSRFPPGGAQSPLSPMAPPMTTPMNSPITSPMAPPPLGPSHMALPDGGIFNAAPSTFQCVPQPARPPRPVRGAGHNAGLHQKNVQQHHQQMPAAHVGKRQHPNEQVSRPTVGDKVRAMWVIAYTRKICSNINIHINFQQLLMQAKSSSPLNRSTAAGKVLTTLGIASIRNLRSNSPNSPWQLTWAVNSNSIPLNKRNLFRNALMKSWEARRFWLLEGCGVCTSFFSAETEPRYTICA</sequence>
<dbReference type="EMBL" id="CM023475">
    <property type="protein sequence ID" value="KAH7946220.1"/>
    <property type="molecule type" value="Genomic_DNA"/>
</dbReference>
<accession>A0ACB8CMW2</accession>
<organism evidence="1 2">
    <name type="scientific">Dermacentor silvarum</name>
    <name type="common">Tick</name>
    <dbReference type="NCBI Taxonomy" id="543639"/>
    <lineage>
        <taxon>Eukaryota</taxon>
        <taxon>Metazoa</taxon>
        <taxon>Ecdysozoa</taxon>
        <taxon>Arthropoda</taxon>
        <taxon>Chelicerata</taxon>
        <taxon>Arachnida</taxon>
        <taxon>Acari</taxon>
        <taxon>Parasitiformes</taxon>
        <taxon>Ixodida</taxon>
        <taxon>Ixodoidea</taxon>
        <taxon>Ixodidae</taxon>
        <taxon>Rhipicephalinae</taxon>
        <taxon>Dermacentor</taxon>
    </lineage>
</organism>
<evidence type="ECO:0000313" key="1">
    <source>
        <dbReference type="EMBL" id="KAH7946220.1"/>
    </source>
</evidence>
<proteinExistence type="predicted"/>
<protein>
    <submittedName>
        <fullName evidence="1">Uncharacterized protein</fullName>
    </submittedName>
</protein>